<dbReference type="AlphaFoldDB" id="A0A6P5XUQ8"/>
<evidence type="ECO:0000259" key="2">
    <source>
        <dbReference type="Pfam" id="PF03468"/>
    </source>
</evidence>
<dbReference type="Pfam" id="PF03468">
    <property type="entry name" value="XS"/>
    <property type="match status" value="1"/>
</dbReference>
<proteinExistence type="predicted"/>
<feature type="compositionally biased region" description="Low complexity" evidence="1">
    <location>
        <begin position="1"/>
        <end position="12"/>
    </location>
</feature>
<dbReference type="PANTHER" id="PTHR46619">
    <property type="entry name" value="RNA RECOGNITION MOTIF XS DOMAIN PROTEIN-RELATED"/>
    <property type="match status" value="1"/>
</dbReference>
<dbReference type="RefSeq" id="XP_022731732.1">
    <property type="nucleotide sequence ID" value="XM_022875997.1"/>
</dbReference>
<dbReference type="PANTHER" id="PTHR46619:SF2">
    <property type="entry name" value="XS DOMAIN PROTEIN"/>
    <property type="match status" value="1"/>
</dbReference>
<feature type="region of interest" description="Disordered" evidence="1">
    <location>
        <begin position="1"/>
        <end position="53"/>
    </location>
</feature>
<sequence length="1028" mass="116781">MSSRCRNPNPRARSPPPRSRPRDPLPCSKRAEPERLPILEKRQQCNKSNHEDDDRELCMKKLSEFNESLLRQGQSTSTKFQWSHLLLDNSGEASAEATKPELAMQNVRTAATYSISPMGICITKENRFIDSREPQLKEIKLGFDNNGEGFRYPDVRNRGTIAEAVDFVGRGEILGFESSCMISEMARNRIMRTEQATELAYRKMESTRARASAICSIIDKIDGAVESWALEQYMAEQNIELLHGERHQQREDCSHYALTQRYMGFSGQGNEVVGFTMNRPQTPKGGPFRGELGSGHVCPQLYPDLEEKSRRFKGREVLGCWMNHDQSQNEAVFLGESQQFQHYVNLSGRSHEVEQQNVGFSSRINCRHSPKRAPVRGEMQELPQDYGHYLPSNYLDISREPHVKEQTDDVSSSLINDAQAEKGAVLNDERQDLSEDYSHSLPQLDLDFCVESHETQQENVLLDSMMNGPHKRRGALLHGEEQQMQQDCSHSLFQYHLGLKEESHVMEQEIEALASRMNHLQDQKVAFFHGETLPLQQDCALESYPLSKQDDDVRTAEGSTQQISATEELGINGQFSKARPRKRIIDLRKIRESQISTLTRTLDASNDEILDAGYRGEQSSDDDFQQLLLLRNSGSEPSQDEGAVLFDELPDQRNIIDCDYQFSTRHMREFSQPSNRKNIKQRLGSSRKSIKQRLGPPCQVHSNRKSIKQRLGRPCQVYNPNVMPPIERHKTRKLLMKNVNDVHKGVQARDVDLPVVKRGRTEPPEDTEEFKQLIDAAFVKFVKVLNENPAQRRKYTEKGAAETLKCCVCGSNSKDFVNTPSLLMHAFTSRMVGRRVDHLGLHKALCLLMGWSSMAASNSLWVQKTLPDAEALAMTEDLVVWPPVVILHNSSIAATNLDDQIIVSIEELEAFLRDMGFGRGISKVCRGKPANQSIMTVIFHGTFSGLQEAERLHNLYAENKHGRAEFRRMKCSSGETQKVSLDKFKDVLYGYLGIAVDLDKLDFETKSRSVVKSKKEIYAIADALLYSE</sequence>
<gene>
    <name evidence="4" type="primary">LOC111286169</name>
</gene>
<dbReference type="Gene3D" id="3.30.70.2890">
    <property type="entry name" value="XS domain"/>
    <property type="match status" value="1"/>
</dbReference>
<dbReference type="Proteomes" id="UP000515121">
    <property type="component" value="Unplaced"/>
</dbReference>
<dbReference type="KEGG" id="dzi:111286169"/>
<feature type="region of interest" description="Disordered" evidence="1">
    <location>
        <begin position="668"/>
        <end position="706"/>
    </location>
</feature>
<evidence type="ECO:0000313" key="4">
    <source>
        <dbReference type="RefSeq" id="XP_022731732.1"/>
    </source>
</evidence>
<dbReference type="OrthoDB" id="777694at2759"/>
<dbReference type="GeneID" id="111286169"/>
<dbReference type="InterPro" id="IPR038588">
    <property type="entry name" value="XS_domain_sf"/>
</dbReference>
<dbReference type="GO" id="GO:0031047">
    <property type="term" value="P:regulatory ncRNA-mediated gene silencing"/>
    <property type="evidence" value="ECO:0007669"/>
    <property type="project" value="InterPro"/>
</dbReference>
<feature type="compositionally biased region" description="Basic and acidic residues" evidence="1">
    <location>
        <begin position="29"/>
        <end position="53"/>
    </location>
</feature>
<name>A0A6P5XUQ8_DURZI</name>
<protein>
    <submittedName>
        <fullName evidence="4">Uncharacterized protein LOC111286169</fullName>
    </submittedName>
</protein>
<keyword evidence="3" id="KW-1185">Reference proteome</keyword>
<reference evidence="4" key="1">
    <citation type="submission" date="2025-08" db="UniProtKB">
        <authorList>
            <consortium name="RefSeq"/>
        </authorList>
    </citation>
    <scope>IDENTIFICATION</scope>
    <source>
        <tissue evidence="4">Fruit stalk</tissue>
    </source>
</reference>
<feature type="domain" description="XS" evidence="2">
    <location>
        <begin position="876"/>
        <end position="998"/>
    </location>
</feature>
<accession>A0A6P5XUQ8</accession>
<dbReference type="InterPro" id="IPR005380">
    <property type="entry name" value="XS_domain"/>
</dbReference>
<evidence type="ECO:0000256" key="1">
    <source>
        <dbReference type="SAM" id="MobiDB-lite"/>
    </source>
</evidence>
<evidence type="ECO:0000313" key="3">
    <source>
        <dbReference type="Proteomes" id="UP000515121"/>
    </source>
</evidence>
<organism evidence="3 4">
    <name type="scientific">Durio zibethinus</name>
    <name type="common">Durian</name>
    <dbReference type="NCBI Taxonomy" id="66656"/>
    <lineage>
        <taxon>Eukaryota</taxon>
        <taxon>Viridiplantae</taxon>
        <taxon>Streptophyta</taxon>
        <taxon>Embryophyta</taxon>
        <taxon>Tracheophyta</taxon>
        <taxon>Spermatophyta</taxon>
        <taxon>Magnoliopsida</taxon>
        <taxon>eudicotyledons</taxon>
        <taxon>Gunneridae</taxon>
        <taxon>Pentapetalae</taxon>
        <taxon>rosids</taxon>
        <taxon>malvids</taxon>
        <taxon>Malvales</taxon>
        <taxon>Malvaceae</taxon>
        <taxon>Helicteroideae</taxon>
        <taxon>Durio</taxon>
    </lineage>
</organism>